<dbReference type="Proteomes" id="UP000748531">
    <property type="component" value="Unassembled WGS sequence"/>
</dbReference>
<comment type="cofactor">
    <cofactor evidence="1">
        <name>pyridoxal 5'-phosphate</name>
        <dbReference type="ChEBI" id="CHEBI:597326"/>
    </cofactor>
</comment>
<evidence type="ECO:0000259" key="3">
    <source>
        <dbReference type="Pfam" id="PF00464"/>
    </source>
</evidence>
<organism evidence="4 5">
    <name type="scientific">Paragonimus heterotremus</name>
    <dbReference type="NCBI Taxonomy" id="100268"/>
    <lineage>
        <taxon>Eukaryota</taxon>
        <taxon>Metazoa</taxon>
        <taxon>Spiralia</taxon>
        <taxon>Lophotrochozoa</taxon>
        <taxon>Platyhelminthes</taxon>
        <taxon>Trematoda</taxon>
        <taxon>Digenea</taxon>
        <taxon>Plagiorchiida</taxon>
        <taxon>Troglotremata</taxon>
        <taxon>Troglotrematidae</taxon>
        <taxon>Paragonimus</taxon>
    </lineage>
</organism>
<accession>A0A8J4T2L6</accession>
<comment type="caution">
    <text evidence="4">The sequence shown here is derived from an EMBL/GenBank/DDBJ whole genome shotgun (WGS) entry which is preliminary data.</text>
</comment>
<evidence type="ECO:0000256" key="2">
    <source>
        <dbReference type="ARBA" id="ARBA00022898"/>
    </source>
</evidence>
<sequence>NFTGRAILECVGSCLTNKYTEGLPFKRLPRGTHFIDQIESMAQSRLLELFKLKHPEQPLDACEWGVNVQPLSGSPANLAVYTALLQPHDGLMGLEYAAGGHVSHGLATASKKLSAASIFFNSLPYKLDPKSETIDYDALESDAARFLPKMIIAGVSTHPRLLDYARFRKASEPHFVEYASQVLSNCKTLAKALISRGVHLTSGGTDIHFMVVDLCASKITPVLGAGDASRVQVVADACGITFSAVPVPTDSDWSNPSGIRIGTPALTSRGFREEDFGRIALFIEEVMKISAQTKIISSSWDSLPDILHNNQEISDQIAVLRKRVYDLAMSFPMPGFEDI</sequence>
<keyword evidence="2" id="KW-0663">Pyridoxal phosphate</keyword>
<dbReference type="InterPro" id="IPR039429">
    <property type="entry name" value="SHMT-like_dom"/>
</dbReference>
<dbReference type="GO" id="GO:0004372">
    <property type="term" value="F:glycine hydroxymethyltransferase activity"/>
    <property type="evidence" value="ECO:0007669"/>
    <property type="project" value="TreeGrafter"/>
</dbReference>
<reference evidence="4" key="1">
    <citation type="submission" date="2019-05" db="EMBL/GenBank/DDBJ databases">
        <title>Annotation for the trematode Paragonimus heterotremus.</title>
        <authorList>
            <person name="Choi Y.-J."/>
        </authorList>
    </citation>
    <scope>NUCLEOTIDE SEQUENCE</scope>
    <source>
        <strain evidence="4">LC</strain>
    </source>
</reference>
<dbReference type="InterPro" id="IPR049943">
    <property type="entry name" value="Ser_HO-MeTrfase-like"/>
</dbReference>
<dbReference type="OrthoDB" id="10265628at2759"/>
<dbReference type="InterPro" id="IPR015422">
    <property type="entry name" value="PyrdxlP-dep_Trfase_small"/>
</dbReference>
<keyword evidence="5" id="KW-1185">Reference proteome</keyword>
<dbReference type="GO" id="GO:0005739">
    <property type="term" value="C:mitochondrion"/>
    <property type="evidence" value="ECO:0007669"/>
    <property type="project" value="TreeGrafter"/>
</dbReference>
<dbReference type="InterPro" id="IPR015424">
    <property type="entry name" value="PyrdxlP-dep_Trfase"/>
</dbReference>
<dbReference type="PANTHER" id="PTHR11680">
    <property type="entry name" value="SERINE HYDROXYMETHYLTRANSFERASE"/>
    <property type="match status" value="1"/>
</dbReference>
<dbReference type="Gene3D" id="3.90.1150.10">
    <property type="entry name" value="Aspartate Aminotransferase, domain 1"/>
    <property type="match status" value="1"/>
</dbReference>
<feature type="non-terminal residue" evidence="4">
    <location>
        <position position="1"/>
    </location>
</feature>
<dbReference type="Pfam" id="PF00464">
    <property type="entry name" value="SHMT"/>
    <property type="match status" value="1"/>
</dbReference>
<dbReference type="Gene3D" id="3.40.640.10">
    <property type="entry name" value="Type I PLP-dependent aspartate aminotransferase-like (Major domain)"/>
    <property type="match status" value="1"/>
</dbReference>
<evidence type="ECO:0000256" key="1">
    <source>
        <dbReference type="ARBA" id="ARBA00001933"/>
    </source>
</evidence>
<dbReference type="UniPathway" id="UPA00193"/>
<dbReference type="AlphaFoldDB" id="A0A8J4T2L6"/>
<evidence type="ECO:0000313" key="5">
    <source>
        <dbReference type="Proteomes" id="UP000748531"/>
    </source>
</evidence>
<proteinExistence type="predicted"/>
<dbReference type="InterPro" id="IPR015421">
    <property type="entry name" value="PyrdxlP-dep_Trfase_major"/>
</dbReference>
<dbReference type="GO" id="GO:0035999">
    <property type="term" value="P:tetrahydrofolate interconversion"/>
    <property type="evidence" value="ECO:0007669"/>
    <property type="project" value="UniProtKB-UniPathway"/>
</dbReference>
<dbReference type="GO" id="GO:0030170">
    <property type="term" value="F:pyridoxal phosphate binding"/>
    <property type="evidence" value="ECO:0007669"/>
    <property type="project" value="TreeGrafter"/>
</dbReference>
<name>A0A8J4T2L6_9TREM</name>
<feature type="domain" description="Serine hydroxymethyltransferase-like" evidence="3">
    <location>
        <begin position="1"/>
        <end position="171"/>
    </location>
</feature>
<protein>
    <recommendedName>
        <fullName evidence="3">Serine hydroxymethyltransferase-like domain-containing protein</fullName>
    </recommendedName>
</protein>
<dbReference type="EMBL" id="LUCH01001617">
    <property type="protein sequence ID" value="KAF5402755.1"/>
    <property type="molecule type" value="Genomic_DNA"/>
</dbReference>
<dbReference type="GO" id="GO:0019264">
    <property type="term" value="P:glycine biosynthetic process from serine"/>
    <property type="evidence" value="ECO:0007669"/>
    <property type="project" value="TreeGrafter"/>
</dbReference>
<gene>
    <name evidence="4" type="ORF">PHET_03990</name>
</gene>
<dbReference type="PANTHER" id="PTHR11680:SF35">
    <property type="entry name" value="SERINE HYDROXYMETHYLTRANSFERASE 1"/>
    <property type="match status" value="1"/>
</dbReference>
<dbReference type="SUPFAM" id="SSF53383">
    <property type="entry name" value="PLP-dependent transferases"/>
    <property type="match status" value="1"/>
</dbReference>
<evidence type="ECO:0000313" key="4">
    <source>
        <dbReference type="EMBL" id="KAF5402755.1"/>
    </source>
</evidence>